<comment type="caution">
    <text evidence="3">The sequence shown here is derived from an EMBL/GenBank/DDBJ whole genome shotgun (WGS) entry which is preliminary data.</text>
</comment>
<evidence type="ECO:0000256" key="2">
    <source>
        <dbReference type="RuleBase" id="RU363072"/>
    </source>
</evidence>
<feature type="chain" id="PRO_5044976942" evidence="2">
    <location>
        <begin position="43"/>
        <end position="578"/>
    </location>
</feature>
<keyword evidence="2" id="KW-0732">Signal</keyword>
<dbReference type="PANTHER" id="PTHR37944">
    <property type="entry name" value="PORIN B"/>
    <property type="match status" value="1"/>
</dbReference>
<protein>
    <submittedName>
        <fullName evidence="3">Carbohydrate porin</fullName>
    </submittedName>
</protein>
<dbReference type="InterPro" id="IPR038673">
    <property type="entry name" value="OprB_sf"/>
</dbReference>
<dbReference type="InterPro" id="IPR052932">
    <property type="entry name" value="OprB_Porin"/>
</dbReference>
<evidence type="ECO:0000256" key="1">
    <source>
        <dbReference type="ARBA" id="ARBA00008769"/>
    </source>
</evidence>
<feature type="signal peptide" evidence="2">
    <location>
        <begin position="1"/>
        <end position="42"/>
    </location>
</feature>
<dbReference type="Proteomes" id="UP000664399">
    <property type="component" value="Unassembled WGS sequence"/>
</dbReference>
<reference evidence="3 4" key="1">
    <citation type="submission" date="2021-03" db="EMBL/GenBank/DDBJ databases">
        <title>The complete genome sequence of Acetobacter suratthaniensis TBRC 1719.</title>
        <authorList>
            <person name="Charoenyingcharoen P."/>
            <person name="Yukphan P."/>
        </authorList>
    </citation>
    <scope>NUCLEOTIDE SEQUENCE [LARGE SCALE GENOMIC DNA]</scope>
    <source>
        <strain evidence="3 4">TBRC 1719</strain>
    </source>
</reference>
<comment type="similarity">
    <text evidence="1 2">Belongs to the OprB family.</text>
</comment>
<proteinExistence type="inferred from homology"/>
<evidence type="ECO:0000313" key="3">
    <source>
        <dbReference type="EMBL" id="MBO1329280.1"/>
    </source>
</evidence>
<organism evidence="3 4">
    <name type="scientific">Acetobacter suratthaniensis</name>
    <dbReference type="NCBI Taxonomy" id="1502841"/>
    <lineage>
        <taxon>Bacteria</taxon>
        <taxon>Pseudomonadati</taxon>
        <taxon>Pseudomonadota</taxon>
        <taxon>Alphaproteobacteria</taxon>
        <taxon>Acetobacterales</taxon>
        <taxon>Acetobacteraceae</taxon>
        <taxon>Acetobacter</taxon>
    </lineage>
</organism>
<dbReference type="Pfam" id="PF04966">
    <property type="entry name" value="OprB"/>
    <property type="match status" value="1"/>
</dbReference>
<dbReference type="EMBL" id="JAFVMG010000017">
    <property type="protein sequence ID" value="MBO1329280.1"/>
    <property type="molecule type" value="Genomic_DNA"/>
</dbReference>
<dbReference type="PANTHER" id="PTHR37944:SF1">
    <property type="entry name" value="PORIN B"/>
    <property type="match status" value="1"/>
</dbReference>
<dbReference type="InterPro" id="IPR007049">
    <property type="entry name" value="Carb-sel_porin_OprB"/>
</dbReference>
<name>A0ABS3LPK4_9PROT</name>
<dbReference type="RefSeq" id="WP_207855147.1">
    <property type="nucleotide sequence ID" value="NZ_JAFVMG010000017.1"/>
</dbReference>
<sequence length="578" mass="62709">MSRFFSSRAARRAATPRAFSTRSAGYSSLALAALWHLPAAFAAPAAPLSTTTATTTTTTHATTTAAGQPVSVVHVTAAPLDAEMLGPDPAAIKRPPNTPIPPSGVPVLPISGLSPFGMLPIVPSEVKHSFHQIELDAISKGEGPSALLPAWLDAQRDKDLEDPYYVPTAGTGHLVEPLMPFRNSLKDKGFSFSLSYKGEWMGLFSGGLPNEHGNSYVHELTLQGTFDLGKMAPSLNGWSVHTLVMERAGKAYQNRVGEQFVALQEVYTLSGNVAAHLVDMYAEKKFRNNTMDVIFGRMSLTHVFATSPLLCSFQVTCSAPAALKQNPGFSVYPKATWGARLRFRPTRDTALQVGAYSVSALSDNPSGWAWGAENATGLSLPIEFTWAPFLTRNRLPGHYVVGYAHDTTRYADKINAALPASVLNHMPDVHSGPSDMFWLETDQMIYRLGGRNQMAGGYLMAGYVHVTPRAVNVSDQAYGGFSLVGLIPSRVTDRFGVLYSWYKVSDRRRESQMIAQDMGLPLGVRGVQNDSHIIEAYYSIDALPGLLIQPEFQYMIHPGETHNIPNSAAMGLKIIGNL</sequence>
<evidence type="ECO:0000313" key="4">
    <source>
        <dbReference type="Proteomes" id="UP000664399"/>
    </source>
</evidence>
<keyword evidence="4" id="KW-1185">Reference proteome</keyword>
<dbReference type="Gene3D" id="2.40.160.180">
    <property type="entry name" value="Carbohydrate-selective porin OprB"/>
    <property type="match status" value="1"/>
</dbReference>
<gene>
    <name evidence="3" type="ORF">J2D75_12445</name>
</gene>
<accession>A0ABS3LPK4</accession>